<name>A0A087URX6_STEMI</name>
<proteinExistence type="predicted"/>
<organism evidence="3 4">
    <name type="scientific">Stegodyphus mimosarum</name>
    <name type="common">African social velvet spider</name>
    <dbReference type="NCBI Taxonomy" id="407821"/>
    <lineage>
        <taxon>Eukaryota</taxon>
        <taxon>Metazoa</taxon>
        <taxon>Ecdysozoa</taxon>
        <taxon>Arthropoda</taxon>
        <taxon>Chelicerata</taxon>
        <taxon>Arachnida</taxon>
        <taxon>Araneae</taxon>
        <taxon>Araneomorphae</taxon>
        <taxon>Entelegynae</taxon>
        <taxon>Eresoidea</taxon>
        <taxon>Eresidae</taxon>
        <taxon>Stegodyphus</taxon>
    </lineage>
</organism>
<feature type="signal peptide" evidence="2">
    <location>
        <begin position="1"/>
        <end position="17"/>
    </location>
</feature>
<dbReference type="EMBL" id="KK121272">
    <property type="protein sequence ID" value="KFM80115.1"/>
    <property type="molecule type" value="Genomic_DNA"/>
</dbReference>
<protein>
    <submittedName>
        <fullName evidence="3">Uncharacterized protein</fullName>
    </submittedName>
</protein>
<feature type="region of interest" description="Disordered" evidence="1">
    <location>
        <begin position="107"/>
        <end position="139"/>
    </location>
</feature>
<keyword evidence="2" id="KW-0732">Signal</keyword>
<dbReference type="AlphaFoldDB" id="A0A087URX6"/>
<dbReference type="OrthoDB" id="6434989at2759"/>
<reference evidence="3 4" key="1">
    <citation type="submission" date="2013-11" db="EMBL/GenBank/DDBJ databases">
        <title>Genome sequencing of Stegodyphus mimosarum.</title>
        <authorList>
            <person name="Bechsgaard J."/>
        </authorList>
    </citation>
    <scope>NUCLEOTIDE SEQUENCE [LARGE SCALE GENOMIC DNA]</scope>
</reference>
<evidence type="ECO:0000256" key="2">
    <source>
        <dbReference type="SAM" id="SignalP"/>
    </source>
</evidence>
<accession>A0A087URX6</accession>
<keyword evidence="4" id="KW-1185">Reference proteome</keyword>
<gene>
    <name evidence="3" type="ORF">X975_02709</name>
</gene>
<feature type="chain" id="PRO_5001830891" evidence="2">
    <location>
        <begin position="18"/>
        <end position="164"/>
    </location>
</feature>
<sequence length="164" mass="19083">MWSSGIALLLLVVTVYGVPGSAEIKEKVYQHLCDRNQNFRQKMTECLNIMPLEKQVILKGCAIVVLNITSGDYSRILPEMCRNKTEADQVSNCIHHFLHDHHHHHHKEDFDHHHDHEHDHDHSEEGDEEHDLHDSNYDGDNFGHRHEHLDFFDEDENAGMASKV</sequence>
<dbReference type="Proteomes" id="UP000054359">
    <property type="component" value="Unassembled WGS sequence"/>
</dbReference>
<evidence type="ECO:0000313" key="4">
    <source>
        <dbReference type="Proteomes" id="UP000054359"/>
    </source>
</evidence>
<evidence type="ECO:0000313" key="3">
    <source>
        <dbReference type="EMBL" id="KFM80115.1"/>
    </source>
</evidence>
<evidence type="ECO:0000256" key="1">
    <source>
        <dbReference type="SAM" id="MobiDB-lite"/>
    </source>
</evidence>
<feature type="non-terminal residue" evidence="3">
    <location>
        <position position="164"/>
    </location>
</feature>
<feature type="compositionally biased region" description="Basic and acidic residues" evidence="1">
    <location>
        <begin position="130"/>
        <end position="139"/>
    </location>
</feature>
<feature type="compositionally biased region" description="Basic and acidic residues" evidence="1">
    <location>
        <begin position="107"/>
        <end position="123"/>
    </location>
</feature>